<reference evidence="2" key="1">
    <citation type="journal article" date="2019" name="Sci. Rep.">
        <title>Draft genome of Tanacetum cinerariifolium, the natural source of mosquito coil.</title>
        <authorList>
            <person name="Yamashiro T."/>
            <person name="Shiraishi A."/>
            <person name="Satake H."/>
            <person name="Nakayama K."/>
        </authorList>
    </citation>
    <scope>NUCLEOTIDE SEQUENCE</scope>
</reference>
<dbReference type="AlphaFoldDB" id="A0A6L2KXI4"/>
<comment type="caution">
    <text evidence="2">The sequence shown here is derived from an EMBL/GenBank/DDBJ whole genome shotgun (WGS) entry which is preliminary data.</text>
</comment>
<sequence length="442" mass="49092">MDNGFLNRKTTSSKVVKNDLVVTRSVLGDLARKVKSIDGKILGKDGKPMMPRCCISNLDVLKESVREDVCLADVVVEQAPLTDDRSKLIDQQVGLDREAVNRLDLGPSNTMVNDTSCYTNVAPIKLNNSSKVILPMVAIDERIQLVLLILRVWKPKTLIQTERVSNVPLWVLMHNVPILAYSKVGLNLISAKVGRLIRLDAHTNFICLNSWGRSEYARALVEVSAKVPLVDSVDIDIPREDGKGYTTVTIRNNNKGKQVSTQCYIKGYRVNIPKTKLVYRAVVKPQAENNVACNLEQSSDTTKKPFPSDSSKEGKSTFINDDISLAELRSFVVKSANEESVLEYVGNNDINGCILGEEKGDKISTMKTNSSMEVLNEDSDMYVDEVFLPNDGTTFLSPSGGGGQPLEEDDYDAYEDQFDDYPGLFQDFCDQFDFKVKGIGRK</sequence>
<gene>
    <name evidence="2" type="ORF">Tci_024602</name>
</gene>
<feature type="region of interest" description="Disordered" evidence="1">
    <location>
        <begin position="294"/>
        <end position="315"/>
    </location>
</feature>
<evidence type="ECO:0000313" key="2">
    <source>
        <dbReference type="EMBL" id="GEU52624.1"/>
    </source>
</evidence>
<dbReference type="PANTHER" id="PTHR31286">
    <property type="entry name" value="GLYCINE-RICH CELL WALL STRUCTURAL PROTEIN 1.8-LIKE"/>
    <property type="match status" value="1"/>
</dbReference>
<name>A0A6L2KXI4_TANCI</name>
<dbReference type="PANTHER" id="PTHR31286:SF99">
    <property type="entry name" value="DUF4283 DOMAIN-CONTAINING PROTEIN"/>
    <property type="match status" value="1"/>
</dbReference>
<dbReference type="EMBL" id="BKCJ010003043">
    <property type="protein sequence ID" value="GEU52624.1"/>
    <property type="molecule type" value="Genomic_DNA"/>
</dbReference>
<protein>
    <submittedName>
        <fullName evidence="2">Uncharacterized protein</fullName>
    </submittedName>
</protein>
<dbReference type="InterPro" id="IPR040256">
    <property type="entry name" value="At4g02000-like"/>
</dbReference>
<organism evidence="2">
    <name type="scientific">Tanacetum cinerariifolium</name>
    <name type="common">Dalmatian daisy</name>
    <name type="synonym">Chrysanthemum cinerariifolium</name>
    <dbReference type="NCBI Taxonomy" id="118510"/>
    <lineage>
        <taxon>Eukaryota</taxon>
        <taxon>Viridiplantae</taxon>
        <taxon>Streptophyta</taxon>
        <taxon>Embryophyta</taxon>
        <taxon>Tracheophyta</taxon>
        <taxon>Spermatophyta</taxon>
        <taxon>Magnoliopsida</taxon>
        <taxon>eudicotyledons</taxon>
        <taxon>Gunneridae</taxon>
        <taxon>Pentapetalae</taxon>
        <taxon>asterids</taxon>
        <taxon>campanulids</taxon>
        <taxon>Asterales</taxon>
        <taxon>Asteraceae</taxon>
        <taxon>Asteroideae</taxon>
        <taxon>Anthemideae</taxon>
        <taxon>Anthemidinae</taxon>
        <taxon>Tanacetum</taxon>
    </lineage>
</organism>
<accession>A0A6L2KXI4</accession>
<proteinExistence type="predicted"/>
<evidence type="ECO:0000256" key="1">
    <source>
        <dbReference type="SAM" id="MobiDB-lite"/>
    </source>
</evidence>